<feature type="domain" description="TonB-dependent receptor plug" evidence="3">
    <location>
        <begin position="181"/>
        <end position="294"/>
    </location>
</feature>
<dbReference type="InterPro" id="IPR039426">
    <property type="entry name" value="TonB-dep_rcpt-like"/>
</dbReference>
<gene>
    <name evidence="4" type="ORF">CS053_10130</name>
</gene>
<feature type="compositionally biased region" description="Low complexity" evidence="2">
    <location>
        <begin position="339"/>
        <end position="352"/>
    </location>
</feature>
<accession>A0A5B9E3N1</accession>
<dbReference type="KEGG" id="rgl:CS053_10130"/>
<evidence type="ECO:0000313" key="4">
    <source>
        <dbReference type="EMBL" id="QEE24816.1"/>
    </source>
</evidence>
<keyword evidence="1" id="KW-1134">Transmembrane beta strand</keyword>
<keyword evidence="1" id="KW-0813">Transport</keyword>
<dbReference type="InterPro" id="IPR037066">
    <property type="entry name" value="Plug_dom_sf"/>
</dbReference>
<protein>
    <recommendedName>
        <fullName evidence="3">TonB-dependent receptor plug domain-containing protein</fullName>
    </recommendedName>
</protein>
<dbReference type="InterPro" id="IPR012910">
    <property type="entry name" value="Plug_dom"/>
</dbReference>
<evidence type="ECO:0000256" key="1">
    <source>
        <dbReference type="PROSITE-ProRule" id="PRU01360"/>
    </source>
</evidence>
<dbReference type="PANTHER" id="PTHR47234:SF3">
    <property type="entry name" value="SECRETIN_TONB SHORT N-TERMINAL DOMAIN-CONTAINING PROTEIN"/>
    <property type="match status" value="1"/>
</dbReference>
<dbReference type="PROSITE" id="PS52016">
    <property type="entry name" value="TONB_DEPENDENT_REC_3"/>
    <property type="match status" value="1"/>
</dbReference>
<dbReference type="GO" id="GO:0009279">
    <property type="term" value="C:cell outer membrane"/>
    <property type="evidence" value="ECO:0007669"/>
    <property type="project" value="UniProtKB-SubCell"/>
</dbReference>
<feature type="region of interest" description="Disordered" evidence="2">
    <location>
        <begin position="322"/>
        <end position="368"/>
    </location>
</feature>
<evidence type="ECO:0000259" key="3">
    <source>
        <dbReference type="Pfam" id="PF07715"/>
    </source>
</evidence>
<evidence type="ECO:0000256" key="2">
    <source>
        <dbReference type="SAM" id="MobiDB-lite"/>
    </source>
</evidence>
<dbReference type="PANTHER" id="PTHR47234">
    <property type="match status" value="1"/>
</dbReference>
<dbReference type="Pfam" id="PF07715">
    <property type="entry name" value="Plug"/>
    <property type="match status" value="1"/>
</dbReference>
<keyword evidence="1" id="KW-0812">Transmembrane</keyword>
<dbReference type="Proteomes" id="UP000321807">
    <property type="component" value="Chromosome"/>
</dbReference>
<reference evidence="4 5" key="1">
    <citation type="submission" date="2019-08" db="EMBL/GenBank/DDBJ databases">
        <title>Complete genome sequence of Rhodanobacter glycinis strain T01E-68 isolated from tomato root.</title>
        <authorList>
            <person name="Weon H.-Y."/>
            <person name="Lee S.A."/>
        </authorList>
    </citation>
    <scope>NUCLEOTIDE SEQUENCE [LARGE SCALE GENOMIC DNA]</scope>
    <source>
        <strain evidence="4 5">T01E-68</strain>
    </source>
</reference>
<feature type="region of interest" description="Disordered" evidence="2">
    <location>
        <begin position="30"/>
        <end position="56"/>
    </location>
</feature>
<sequence length="416" mass="43188">MRSKRTIDSAMLPVVTAFSSQPVLAKKFMENPTPLSGVGTHTRPLSKSEPEDSPQRLVVGKARREPVSGGRSAIREMVPVLAAATRPPANAQRPLACAIFMIVAGLMTTSAAAHATGLASDPPTAAATGKAIPPATDSAPRPAATGSAAKPVKQPEVKRLKAVEVTGSLIKVHSRSEVSSSPLATIDIDQIAAAGQISLDSAIGRMPQFAAAQGQSEVGDVQGATGFQGGQSYADLRGLGAERTLVLLDGQRLVPTNPNGAVDLNLIPMALLKDVDVITGGASATYGSDAVAGVVNFRLRQHFQGIQLSAQTGGAPRAVARKTAPASSWAATLRKTRATRSSTSSTTSATRSPVRIAPSFPTTRTSTEPYRVHRKVSSAPASLVETFRFLRSTPSWPATLARNRSRAPATTVATSV</sequence>
<evidence type="ECO:0000313" key="5">
    <source>
        <dbReference type="Proteomes" id="UP000321807"/>
    </source>
</evidence>
<comment type="similarity">
    <text evidence="1">Belongs to the TonB-dependent receptor family.</text>
</comment>
<dbReference type="AlphaFoldDB" id="A0A5B9E3N1"/>
<dbReference type="Gene3D" id="2.170.130.10">
    <property type="entry name" value="TonB-dependent receptor, plug domain"/>
    <property type="match status" value="1"/>
</dbReference>
<comment type="subcellular location">
    <subcellularLocation>
        <location evidence="1">Cell outer membrane</location>
        <topology evidence="1">Multi-pass membrane protein</topology>
    </subcellularLocation>
</comment>
<dbReference type="EMBL" id="CP042807">
    <property type="protein sequence ID" value="QEE24816.1"/>
    <property type="molecule type" value="Genomic_DNA"/>
</dbReference>
<proteinExistence type="inferred from homology"/>
<dbReference type="SUPFAM" id="SSF56935">
    <property type="entry name" value="Porins"/>
    <property type="match status" value="1"/>
</dbReference>
<organism evidence="4 5">
    <name type="scientific">Rhodanobacter glycinis</name>
    <dbReference type="NCBI Taxonomy" id="582702"/>
    <lineage>
        <taxon>Bacteria</taxon>
        <taxon>Pseudomonadati</taxon>
        <taxon>Pseudomonadota</taxon>
        <taxon>Gammaproteobacteria</taxon>
        <taxon>Lysobacterales</taxon>
        <taxon>Rhodanobacteraceae</taxon>
        <taxon>Rhodanobacter</taxon>
    </lineage>
</organism>
<name>A0A5B9E3N1_9GAMM</name>
<keyword evidence="1" id="KW-0998">Cell outer membrane</keyword>
<feature type="region of interest" description="Disordered" evidence="2">
    <location>
        <begin position="117"/>
        <end position="155"/>
    </location>
</feature>
<keyword evidence="1" id="KW-0472">Membrane</keyword>